<evidence type="ECO:0000313" key="2">
    <source>
        <dbReference type="EMBL" id="KKL10074.1"/>
    </source>
</evidence>
<proteinExistence type="predicted"/>
<comment type="caution">
    <text evidence="2">The sequence shown here is derived from an EMBL/GenBank/DDBJ whole genome shotgun (WGS) entry which is preliminary data.</text>
</comment>
<name>A0A0F9AKE9_9ZZZZ</name>
<reference evidence="2" key="1">
    <citation type="journal article" date="2015" name="Nature">
        <title>Complex archaea that bridge the gap between prokaryotes and eukaryotes.</title>
        <authorList>
            <person name="Spang A."/>
            <person name="Saw J.H."/>
            <person name="Jorgensen S.L."/>
            <person name="Zaremba-Niedzwiedzka K."/>
            <person name="Martijn J."/>
            <person name="Lind A.E."/>
            <person name="van Eijk R."/>
            <person name="Schleper C."/>
            <person name="Guy L."/>
            <person name="Ettema T.J."/>
        </authorList>
    </citation>
    <scope>NUCLEOTIDE SEQUENCE</scope>
</reference>
<evidence type="ECO:0000256" key="1">
    <source>
        <dbReference type="SAM" id="Phobius"/>
    </source>
</evidence>
<organism evidence="2">
    <name type="scientific">marine sediment metagenome</name>
    <dbReference type="NCBI Taxonomy" id="412755"/>
    <lineage>
        <taxon>unclassified sequences</taxon>
        <taxon>metagenomes</taxon>
        <taxon>ecological metagenomes</taxon>
    </lineage>
</organism>
<dbReference type="AlphaFoldDB" id="A0A0F9AKE9"/>
<protein>
    <submittedName>
        <fullName evidence="2">Uncharacterized protein</fullName>
    </submittedName>
</protein>
<keyword evidence="1" id="KW-1133">Transmembrane helix</keyword>
<dbReference type="EMBL" id="LAZR01042211">
    <property type="protein sequence ID" value="KKL10074.1"/>
    <property type="molecule type" value="Genomic_DNA"/>
</dbReference>
<gene>
    <name evidence="2" type="ORF">LCGC14_2559510</name>
</gene>
<accession>A0A0F9AKE9</accession>
<feature type="transmembrane region" description="Helical" evidence="1">
    <location>
        <begin position="32"/>
        <end position="52"/>
    </location>
</feature>
<sequence>MKKLYLLLSLPFILVFLGIFLSQSLSISEKLVITGLISAVWVAVLIATEDIYKINATNQ</sequence>
<keyword evidence="1" id="KW-0812">Transmembrane</keyword>
<keyword evidence="1" id="KW-0472">Membrane</keyword>